<dbReference type="CDD" id="cd00093">
    <property type="entry name" value="HTH_XRE"/>
    <property type="match status" value="1"/>
</dbReference>
<dbReference type="InterPro" id="IPR024747">
    <property type="entry name" value="Pyridox_Oxase-rel"/>
</dbReference>
<keyword evidence="4" id="KW-1185">Reference proteome</keyword>
<evidence type="ECO:0000313" key="3">
    <source>
        <dbReference type="EMBL" id="NJQ00160.1"/>
    </source>
</evidence>
<feature type="region of interest" description="Disordered" evidence="1">
    <location>
        <begin position="1"/>
        <end position="55"/>
    </location>
</feature>
<dbReference type="SUPFAM" id="SSF47413">
    <property type="entry name" value="lambda repressor-like DNA-binding domains"/>
    <property type="match status" value="1"/>
</dbReference>
<dbReference type="Pfam" id="PF13560">
    <property type="entry name" value="HTH_31"/>
    <property type="match status" value="1"/>
</dbReference>
<evidence type="ECO:0000313" key="4">
    <source>
        <dbReference type="Proteomes" id="UP000695264"/>
    </source>
</evidence>
<dbReference type="PROSITE" id="PS50943">
    <property type="entry name" value="HTH_CROC1"/>
    <property type="match status" value="1"/>
</dbReference>
<organism evidence="3 4">
    <name type="scientific">Streptomyces zingiberis</name>
    <dbReference type="NCBI Taxonomy" id="2053010"/>
    <lineage>
        <taxon>Bacteria</taxon>
        <taxon>Bacillati</taxon>
        <taxon>Actinomycetota</taxon>
        <taxon>Actinomycetes</taxon>
        <taxon>Kitasatosporales</taxon>
        <taxon>Streptomycetaceae</taxon>
        <taxon>Streptomyces</taxon>
    </lineage>
</organism>
<name>A0ABX1BWA0_9ACTN</name>
<proteinExistence type="predicted"/>
<sequence length="262" mass="27310">MPAVPPVTSPSGASGRRNRAGRTTLEAGAAPGPRGRTTTVAENGPVQHAPDPGDIGRRIRLRRTQLGLSREEAAARAGMAPGYLAYLEEHAADPSAPGIVRLAGALGTSADTLRGAGTDRPPGRGRAAAHPRLVPLDAEECWSLLASHGVGRLGVSLADDHPAVVPLNYLVDQGRIAYRTAPGTVLARAAGHQVAFEVDQVDEAMSRGWSVLAVGRAHHVTDTGAVGRLAGLTRAEPWAGGVRDFWVLIEPEQLSGRRIDTG</sequence>
<dbReference type="SMART" id="SM00530">
    <property type="entry name" value="HTH_XRE"/>
    <property type="match status" value="1"/>
</dbReference>
<gene>
    <name evidence="3" type="ORF">HCK00_06315</name>
</gene>
<comment type="caution">
    <text evidence="3">The sequence shown here is derived from an EMBL/GenBank/DDBJ whole genome shotgun (WGS) entry which is preliminary data.</text>
</comment>
<dbReference type="Proteomes" id="UP000695264">
    <property type="component" value="Unassembled WGS sequence"/>
</dbReference>
<dbReference type="Gene3D" id="1.10.260.40">
    <property type="entry name" value="lambda repressor-like DNA-binding domains"/>
    <property type="match status" value="1"/>
</dbReference>
<reference evidence="3 4" key="1">
    <citation type="submission" date="2020-03" db="EMBL/GenBank/DDBJ databases">
        <title>WGS of actinomycetes isolated from Thailand.</title>
        <authorList>
            <person name="Thawai C."/>
        </authorList>
    </citation>
    <scope>NUCLEOTIDE SEQUENCE [LARGE SCALE GENOMIC DNA]</scope>
    <source>
        <strain evidence="3 4">PLAI 1-29</strain>
    </source>
</reference>
<dbReference type="InterPro" id="IPR012349">
    <property type="entry name" value="Split_barrel_FMN-bd"/>
</dbReference>
<dbReference type="InterPro" id="IPR010982">
    <property type="entry name" value="Lambda_DNA-bd_dom_sf"/>
</dbReference>
<dbReference type="Pfam" id="PF12900">
    <property type="entry name" value="Pyridox_ox_2"/>
    <property type="match status" value="1"/>
</dbReference>
<dbReference type="SUPFAM" id="SSF50475">
    <property type="entry name" value="FMN-binding split barrel"/>
    <property type="match status" value="1"/>
</dbReference>
<dbReference type="Gene3D" id="2.30.110.10">
    <property type="entry name" value="Electron Transport, Fmn-binding Protein, Chain A"/>
    <property type="match status" value="1"/>
</dbReference>
<evidence type="ECO:0000256" key="1">
    <source>
        <dbReference type="SAM" id="MobiDB-lite"/>
    </source>
</evidence>
<dbReference type="InterPro" id="IPR001387">
    <property type="entry name" value="Cro/C1-type_HTH"/>
</dbReference>
<protein>
    <submittedName>
        <fullName evidence="3">Helix-turn-helix domain-containing protein</fullName>
    </submittedName>
</protein>
<evidence type="ECO:0000259" key="2">
    <source>
        <dbReference type="PROSITE" id="PS50943"/>
    </source>
</evidence>
<accession>A0ABX1BWA0</accession>
<feature type="domain" description="HTH cro/C1-type" evidence="2">
    <location>
        <begin position="59"/>
        <end position="113"/>
    </location>
</feature>
<dbReference type="EMBL" id="JAATEN010000004">
    <property type="protein sequence ID" value="NJQ00160.1"/>
    <property type="molecule type" value="Genomic_DNA"/>
</dbReference>